<organism evidence="2 3">
    <name type="scientific">Geodia barretti</name>
    <name type="common">Barrett's horny sponge</name>
    <dbReference type="NCBI Taxonomy" id="519541"/>
    <lineage>
        <taxon>Eukaryota</taxon>
        <taxon>Metazoa</taxon>
        <taxon>Porifera</taxon>
        <taxon>Demospongiae</taxon>
        <taxon>Heteroscleromorpha</taxon>
        <taxon>Tetractinellida</taxon>
        <taxon>Astrophorina</taxon>
        <taxon>Geodiidae</taxon>
        <taxon>Geodia</taxon>
    </lineage>
</organism>
<reference evidence="2" key="1">
    <citation type="submission" date="2023-03" db="EMBL/GenBank/DDBJ databases">
        <authorList>
            <person name="Steffen K."/>
            <person name="Cardenas P."/>
        </authorList>
    </citation>
    <scope>NUCLEOTIDE SEQUENCE</scope>
</reference>
<evidence type="ECO:0000313" key="3">
    <source>
        <dbReference type="Proteomes" id="UP001174909"/>
    </source>
</evidence>
<dbReference type="AlphaFoldDB" id="A0AA35X8J3"/>
<feature type="non-terminal residue" evidence="2">
    <location>
        <position position="111"/>
    </location>
</feature>
<dbReference type="EMBL" id="CASHTH010003247">
    <property type="protein sequence ID" value="CAI8042220.1"/>
    <property type="molecule type" value="Genomic_DNA"/>
</dbReference>
<feature type="compositionally biased region" description="Polar residues" evidence="1">
    <location>
        <begin position="1"/>
        <end position="14"/>
    </location>
</feature>
<evidence type="ECO:0000256" key="1">
    <source>
        <dbReference type="SAM" id="MobiDB-lite"/>
    </source>
</evidence>
<dbReference type="Proteomes" id="UP001174909">
    <property type="component" value="Unassembled WGS sequence"/>
</dbReference>
<sequence length="111" mass="12473">LAQDETSGPRTSAKSRVLPTDPLPPEHLKEPPQDFYCPVTYCLMLRPHLTSCCGQNLSEEAAKRIQAEGKACPLCRASTWSKKINREMQKEVKSLQTCPMKDSPLVTRSTW</sequence>
<feature type="region of interest" description="Disordered" evidence="1">
    <location>
        <begin position="1"/>
        <end position="31"/>
    </location>
</feature>
<dbReference type="SUPFAM" id="SSF57850">
    <property type="entry name" value="RING/U-box"/>
    <property type="match status" value="1"/>
</dbReference>
<name>A0AA35X8J3_GEOBA</name>
<proteinExistence type="predicted"/>
<comment type="caution">
    <text evidence="2">The sequence shown here is derived from an EMBL/GenBank/DDBJ whole genome shotgun (WGS) entry which is preliminary data.</text>
</comment>
<accession>A0AA35X8J3</accession>
<keyword evidence="3" id="KW-1185">Reference proteome</keyword>
<dbReference type="InterPro" id="IPR013083">
    <property type="entry name" value="Znf_RING/FYVE/PHD"/>
</dbReference>
<dbReference type="Gene3D" id="3.30.40.10">
    <property type="entry name" value="Zinc/RING finger domain, C3HC4 (zinc finger)"/>
    <property type="match status" value="1"/>
</dbReference>
<evidence type="ECO:0000313" key="2">
    <source>
        <dbReference type="EMBL" id="CAI8042220.1"/>
    </source>
</evidence>
<protein>
    <submittedName>
        <fullName evidence="2">Uncharacterized protein</fullName>
    </submittedName>
</protein>
<gene>
    <name evidence="2" type="ORF">GBAR_LOCUS23451</name>
</gene>